<dbReference type="Proteomes" id="UP001279410">
    <property type="component" value="Unassembled WGS sequence"/>
</dbReference>
<feature type="compositionally biased region" description="Acidic residues" evidence="1">
    <location>
        <begin position="7"/>
        <end position="30"/>
    </location>
</feature>
<dbReference type="EMBL" id="BRZM01000086">
    <property type="protein sequence ID" value="GLD65982.1"/>
    <property type="molecule type" value="Genomic_DNA"/>
</dbReference>
<feature type="region of interest" description="Disordered" evidence="1">
    <location>
        <begin position="1"/>
        <end position="69"/>
    </location>
</feature>
<name>A0AAD3N1R8_LATJO</name>
<dbReference type="AlphaFoldDB" id="A0AAD3N1R8"/>
<evidence type="ECO:0000313" key="2">
    <source>
        <dbReference type="EMBL" id="GLD65982.1"/>
    </source>
</evidence>
<reference evidence="2" key="1">
    <citation type="submission" date="2022-08" db="EMBL/GenBank/DDBJ databases">
        <title>Genome sequencing of akame (Lates japonicus).</title>
        <authorList>
            <person name="Hashiguchi Y."/>
            <person name="Takahashi H."/>
        </authorList>
    </citation>
    <scope>NUCLEOTIDE SEQUENCE</scope>
    <source>
        <strain evidence="2">Kochi</strain>
    </source>
</reference>
<keyword evidence="3" id="KW-1185">Reference proteome</keyword>
<sequence>MKVTEENVSETEDDVEEDPDYEASSSDENETVSVDPPVVSQPPANILRSKNGKLLWPVSPPEQQGDESRRLTTYFSSGEPLLRHDVLGFEIQSDGQVFERMGKIRGPGRDSGRDRWRANHFEEESPQRRYTLTKGHYISQKPGSHWTRWESNSRRCGSCGPSLRLESLEEVIVGGRMKELLLLLGRGDSGRVRLRLEEQPQ</sequence>
<organism evidence="2 3">
    <name type="scientific">Lates japonicus</name>
    <name type="common">Japanese lates</name>
    <dbReference type="NCBI Taxonomy" id="270547"/>
    <lineage>
        <taxon>Eukaryota</taxon>
        <taxon>Metazoa</taxon>
        <taxon>Chordata</taxon>
        <taxon>Craniata</taxon>
        <taxon>Vertebrata</taxon>
        <taxon>Euteleostomi</taxon>
        <taxon>Actinopterygii</taxon>
        <taxon>Neopterygii</taxon>
        <taxon>Teleostei</taxon>
        <taxon>Neoteleostei</taxon>
        <taxon>Acanthomorphata</taxon>
        <taxon>Carangaria</taxon>
        <taxon>Carangaria incertae sedis</taxon>
        <taxon>Centropomidae</taxon>
        <taxon>Lates</taxon>
    </lineage>
</organism>
<accession>A0AAD3N1R8</accession>
<evidence type="ECO:0000256" key="1">
    <source>
        <dbReference type="SAM" id="MobiDB-lite"/>
    </source>
</evidence>
<protein>
    <submittedName>
        <fullName evidence="2">PiggyBac transposable element-derived protein 4-like protein</fullName>
    </submittedName>
</protein>
<evidence type="ECO:0000313" key="3">
    <source>
        <dbReference type="Proteomes" id="UP001279410"/>
    </source>
</evidence>
<proteinExistence type="predicted"/>
<feature type="compositionally biased region" description="Low complexity" evidence="1">
    <location>
        <begin position="32"/>
        <end position="43"/>
    </location>
</feature>
<gene>
    <name evidence="2" type="ORF">AKAME5_001741400</name>
</gene>
<comment type="caution">
    <text evidence="2">The sequence shown here is derived from an EMBL/GenBank/DDBJ whole genome shotgun (WGS) entry which is preliminary data.</text>
</comment>